<dbReference type="Proteomes" id="UP000177050">
    <property type="component" value="Unassembled WGS sequence"/>
</dbReference>
<dbReference type="AlphaFoldDB" id="A0A1F7L2F8"/>
<organism evidence="1 2">
    <name type="scientific">Candidatus Roizmanbacteria bacterium RIFOXYD1_FULL_38_12</name>
    <dbReference type="NCBI Taxonomy" id="1802093"/>
    <lineage>
        <taxon>Bacteria</taxon>
        <taxon>Candidatus Roizmaniibacteriota</taxon>
    </lineage>
</organism>
<dbReference type="EMBL" id="MGBR01000001">
    <property type="protein sequence ID" value="OGK74246.1"/>
    <property type="molecule type" value="Genomic_DNA"/>
</dbReference>
<proteinExistence type="predicted"/>
<reference evidence="1 2" key="1">
    <citation type="journal article" date="2016" name="Nat. Commun.">
        <title>Thousands of microbial genomes shed light on interconnected biogeochemical processes in an aquifer system.</title>
        <authorList>
            <person name="Anantharaman K."/>
            <person name="Brown C.T."/>
            <person name="Hug L.A."/>
            <person name="Sharon I."/>
            <person name="Castelle C.J."/>
            <person name="Probst A.J."/>
            <person name="Thomas B.C."/>
            <person name="Singh A."/>
            <person name="Wilkins M.J."/>
            <person name="Karaoz U."/>
            <person name="Brodie E.L."/>
            <person name="Williams K.H."/>
            <person name="Hubbard S.S."/>
            <person name="Banfield J.F."/>
        </authorList>
    </citation>
    <scope>NUCLEOTIDE SEQUENCE [LARGE SCALE GENOMIC DNA]</scope>
</reference>
<accession>A0A1F7L2F8</accession>
<evidence type="ECO:0000313" key="1">
    <source>
        <dbReference type="EMBL" id="OGK74246.1"/>
    </source>
</evidence>
<gene>
    <name evidence="1" type="ORF">A3K52_05785</name>
</gene>
<name>A0A1F7L2F8_9BACT</name>
<sequence>MKKILFTIAAIIFIVFLLRFAIGGDEDTWICEKTPTSVGGSGAARWIKHGNPSYPSPVIPCSGTKPLGKTKEDCLAQGGVWEKQGPEPYETCDRKTIDRGNPCRDNNECEGWCQVDLTRDELNQGMRGELKTGKKIGQCSIWVVELGCFGMMEKGKVKVICID</sequence>
<comment type="caution">
    <text evidence="1">The sequence shown here is derived from an EMBL/GenBank/DDBJ whole genome shotgun (WGS) entry which is preliminary data.</text>
</comment>
<evidence type="ECO:0000313" key="2">
    <source>
        <dbReference type="Proteomes" id="UP000177050"/>
    </source>
</evidence>
<protein>
    <submittedName>
        <fullName evidence="1">Uncharacterized protein</fullName>
    </submittedName>
</protein>